<organism evidence="3 4">
    <name type="scientific">Blautia hansenii</name>
    <name type="common">Ruminococcus hansenii</name>
    <dbReference type="NCBI Taxonomy" id="1322"/>
    <lineage>
        <taxon>Bacteria</taxon>
        <taxon>Bacillati</taxon>
        <taxon>Bacillota</taxon>
        <taxon>Clostridia</taxon>
        <taxon>Lachnospirales</taxon>
        <taxon>Lachnospiraceae</taxon>
        <taxon>Blautia</taxon>
    </lineage>
</organism>
<feature type="transmembrane region" description="Helical" evidence="2">
    <location>
        <begin position="76"/>
        <end position="93"/>
    </location>
</feature>
<dbReference type="EMBL" id="JAAITA010000005">
    <property type="protein sequence ID" value="NSJ85724.1"/>
    <property type="molecule type" value="Genomic_DNA"/>
</dbReference>
<feature type="region of interest" description="Disordered" evidence="1">
    <location>
        <begin position="208"/>
        <end position="231"/>
    </location>
</feature>
<feature type="transmembrane region" description="Helical" evidence="2">
    <location>
        <begin position="142"/>
        <end position="169"/>
    </location>
</feature>
<keyword evidence="4" id="KW-1185">Reference proteome</keyword>
<evidence type="ECO:0000256" key="2">
    <source>
        <dbReference type="SAM" id="Phobius"/>
    </source>
</evidence>
<protein>
    <submittedName>
        <fullName evidence="3">YesL family protein</fullName>
    </submittedName>
</protein>
<evidence type="ECO:0000313" key="3">
    <source>
        <dbReference type="EMBL" id="NSJ85724.1"/>
    </source>
</evidence>
<feature type="transmembrane region" description="Helical" evidence="2">
    <location>
        <begin position="175"/>
        <end position="198"/>
    </location>
</feature>
<keyword evidence="2" id="KW-0812">Transmembrane</keyword>
<keyword evidence="2" id="KW-0472">Membrane</keyword>
<proteinExistence type="predicted"/>
<dbReference type="InterPro" id="IPR006938">
    <property type="entry name" value="DUF624"/>
</dbReference>
<sequence>MSSFFNMDSPIMRFLSRICDLMILNILCIICCLPVVTAGASITALYTITLKMVRGEESYIFKGFLKAFKENFKQSTILWLIMAVLGLFIFVDYRAASFLPENMSTIFRILIGALLVLYLMVLTYVFPYTARFENNIKNTFKNALLISILNLPWTLVLVVCPAALVFVTFLTPSTLVYGSMLWMLLGFAAVAYVSSIIFRKIFAKYEPQEEENTSNPDAFSLPEEPADSEEN</sequence>
<gene>
    <name evidence="3" type="ORF">G5A70_05960</name>
</gene>
<reference evidence="3 4" key="1">
    <citation type="journal article" date="2020" name="Cell Host Microbe">
        <title>Functional and Genomic Variation between Human-Derived Isolates of Lachnospiraceae Reveals Inter- and Intra-Species Diversity.</title>
        <authorList>
            <person name="Sorbara M.T."/>
            <person name="Littmann E.R."/>
            <person name="Fontana E."/>
            <person name="Moody T.U."/>
            <person name="Kohout C.E."/>
            <person name="Gjonbalaj M."/>
            <person name="Eaton V."/>
            <person name="Seok R."/>
            <person name="Leiner I.M."/>
            <person name="Pamer E.G."/>
        </authorList>
    </citation>
    <scope>NUCLEOTIDE SEQUENCE [LARGE SCALE GENOMIC DNA]</scope>
    <source>
        <strain evidence="3 4">MSK.15.26</strain>
    </source>
</reference>
<dbReference type="Pfam" id="PF04854">
    <property type="entry name" value="DUF624"/>
    <property type="match status" value="1"/>
</dbReference>
<evidence type="ECO:0000313" key="4">
    <source>
        <dbReference type="Proteomes" id="UP000822142"/>
    </source>
</evidence>
<keyword evidence="2" id="KW-1133">Transmembrane helix</keyword>
<accession>A0ABX2I5Z2</accession>
<name>A0ABX2I5Z2_BLAHA</name>
<dbReference type="RefSeq" id="WP_173748768.1">
    <property type="nucleotide sequence ID" value="NZ_JAAITA010000005.1"/>
</dbReference>
<dbReference type="Proteomes" id="UP000822142">
    <property type="component" value="Unassembled WGS sequence"/>
</dbReference>
<feature type="transmembrane region" description="Helical" evidence="2">
    <location>
        <begin position="105"/>
        <end position="130"/>
    </location>
</feature>
<evidence type="ECO:0000256" key="1">
    <source>
        <dbReference type="SAM" id="MobiDB-lite"/>
    </source>
</evidence>
<comment type="caution">
    <text evidence="3">The sequence shown here is derived from an EMBL/GenBank/DDBJ whole genome shotgun (WGS) entry which is preliminary data.</text>
</comment>
<feature type="transmembrane region" description="Helical" evidence="2">
    <location>
        <begin position="22"/>
        <end position="48"/>
    </location>
</feature>